<protein>
    <recommendedName>
        <fullName evidence="3">RVT_1 domain-containing protein</fullName>
    </recommendedName>
</protein>
<dbReference type="STRING" id="3775.A0A1Q3B446"/>
<gene>
    <name evidence="1" type="ORF">CFOL_v3_06187</name>
</gene>
<comment type="caution">
    <text evidence="1">The sequence shown here is derived from an EMBL/GenBank/DDBJ whole genome shotgun (WGS) entry which is preliminary data.</text>
</comment>
<dbReference type="InParanoid" id="A0A1Q3B446"/>
<dbReference type="OrthoDB" id="691901at2759"/>
<accession>A0A1Q3B446</accession>
<dbReference type="PANTHER" id="PTHR33116:SF76">
    <property type="entry name" value="DUF4283 DOMAIN-CONTAINING PROTEIN"/>
    <property type="match status" value="1"/>
</dbReference>
<organism evidence="1 2">
    <name type="scientific">Cephalotus follicularis</name>
    <name type="common">Albany pitcher plant</name>
    <dbReference type="NCBI Taxonomy" id="3775"/>
    <lineage>
        <taxon>Eukaryota</taxon>
        <taxon>Viridiplantae</taxon>
        <taxon>Streptophyta</taxon>
        <taxon>Embryophyta</taxon>
        <taxon>Tracheophyta</taxon>
        <taxon>Spermatophyta</taxon>
        <taxon>Magnoliopsida</taxon>
        <taxon>eudicotyledons</taxon>
        <taxon>Gunneridae</taxon>
        <taxon>Pentapetalae</taxon>
        <taxon>rosids</taxon>
        <taxon>fabids</taxon>
        <taxon>Oxalidales</taxon>
        <taxon>Cephalotaceae</taxon>
        <taxon>Cephalotus</taxon>
    </lineage>
</organism>
<dbReference type="AlphaFoldDB" id="A0A1Q3B446"/>
<sequence length="164" mass="18520">MIFSKASWGSMVFIKKDLDHFAEVSSLVPNSDKSHIFYGNVAISARRAFSGLLHMEEGELPVRYLGLLLVSTKLGLKDFQALIESIMRRVKAWAPNYLSFGGRLQLILATLASIQVFWCRTFILPVSVVKKCESILRSFLWFGVGDAKRAGKVAWERVCHPKQE</sequence>
<keyword evidence="2" id="KW-1185">Reference proteome</keyword>
<dbReference type="PANTHER" id="PTHR33116">
    <property type="entry name" value="REVERSE TRANSCRIPTASE ZINC-BINDING DOMAIN-CONTAINING PROTEIN-RELATED-RELATED"/>
    <property type="match status" value="1"/>
</dbReference>
<dbReference type="EMBL" id="BDDD01000268">
    <property type="protein sequence ID" value="GAV62664.1"/>
    <property type="molecule type" value="Genomic_DNA"/>
</dbReference>
<reference evidence="2" key="1">
    <citation type="submission" date="2016-04" db="EMBL/GenBank/DDBJ databases">
        <title>Cephalotus genome sequencing.</title>
        <authorList>
            <person name="Fukushima K."/>
            <person name="Hasebe M."/>
            <person name="Fang X."/>
        </authorList>
    </citation>
    <scope>NUCLEOTIDE SEQUENCE [LARGE SCALE GENOMIC DNA]</scope>
    <source>
        <strain evidence="2">cv. St1</strain>
    </source>
</reference>
<dbReference type="Proteomes" id="UP000187406">
    <property type="component" value="Unassembled WGS sequence"/>
</dbReference>
<proteinExistence type="predicted"/>
<evidence type="ECO:0000313" key="2">
    <source>
        <dbReference type="Proteomes" id="UP000187406"/>
    </source>
</evidence>
<name>A0A1Q3B446_CEPFO</name>
<evidence type="ECO:0000313" key="1">
    <source>
        <dbReference type="EMBL" id="GAV62664.1"/>
    </source>
</evidence>
<evidence type="ECO:0008006" key="3">
    <source>
        <dbReference type="Google" id="ProtNLM"/>
    </source>
</evidence>